<organism evidence="1 2">
    <name type="scientific">Colletotrichum tofieldiae</name>
    <dbReference type="NCBI Taxonomy" id="708197"/>
    <lineage>
        <taxon>Eukaryota</taxon>
        <taxon>Fungi</taxon>
        <taxon>Dikarya</taxon>
        <taxon>Ascomycota</taxon>
        <taxon>Pezizomycotina</taxon>
        <taxon>Sordariomycetes</taxon>
        <taxon>Hypocreomycetidae</taxon>
        <taxon>Glomerellales</taxon>
        <taxon>Glomerellaceae</taxon>
        <taxon>Colletotrichum</taxon>
        <taxon>Colletotrichum spaethianum species complex</taxon>
    </lineage>
</organism>
<feature type="non-terminal residue" evidence="1">
    <location>
        <position position="1"/>
    </location>
</feature>
<evidence type="ECO:0000313" key="2">
    <source>
        <dbReference type="Proteomes" id="UP000076552"/>
    </source>
</evidence>
<dbReference type="AlphaFoldDB" id="A0A166UNI5"/>
<proteinExistence type="predicted"/>
<reference evidence="1 2" key="1">
    <citation type="submission" date="2015-06" db="EMBL/GenBank/DDBJ databases">
        <title>Survival trade-offs in plant roots during colonization by closely related pathogenic and mutualistic fungi.</title>
        <authorList>
            <person name="Hacquard S."/>
            <person name="Kracher B."/>
            <person name="Hiruma K."/>
            <person name="Weinman A."/>
            <person name="Muench P."/>
            <person name="Garrido Oter R."/>
            <person name="Ver Loren van Themaat E."/>
            <person name="Dallerey J.-F."/>
            <person name="Damm U."/>
            <person name="Henrissat B."/>
            <person name="Lespinet O."/>
            <person name="Thon M."/>
            <person name="Kemen E."/>
            <person name="McHardy A.C."/>
            <person name="Schulze-Lefert P."/>
            <person name="O'Connell R.J."/>
        </authorList>
    </citation>
    <scope>NUCLEOTIDE SEQUENCE [LARGE SCALE GENOMIC DNA]</scope>
    <source>
        <strain evidence="1 2">0861</strain>
    </source>
</reference>
<evidence type="ECO:0000313" key="1">
    <source>
        <dbReference type="EMBL" id="KZL73608.1"/>
    </source>
</evidence>
<protein>
    <submittedName>
        <fullName evidence="1">Uncharacterized protein</fullName>
    </submittedName>
</protein>
<gene>
    <name evidence="1" type="ORF">CT0861_02888</name>
</gene>
<name>A0A166UNI5_9PEZI</name>
<keyword evidence="2" id="KW-1185">Reference proteome</keyword>
<dbReference type="EMBL" id="LFIV01000042">
    <property type="protein sequence ID" value="KZL73608.1"/>
    <property type="molecule type" value="Genomic_DNA"/>
</dbReference>
<accession>A0A166UNI5</accession>
<comment type="caution">
    <text evidence="1">The sequence shown here is derived from an EMBL/GenBank/DDBJ whole genome shotgun (WGS) entry which is preliminary data.</text>
</comment>
<dbReference type="Proteomes" id="UP000076552">
    <property type="component" value="Unassembled WGS sequence"/>
</dbReference>
<sequence>LYYPASRLSHLAFVSSTATSVSSPTMRFTQLTIFILLPTLGLAAPATQKLDQSFPKDVDPLIAAGRTAPFNPDWHYCQTKCDCAKRFDKSTQRDDFFQCITDPNCEQCARNGMSPSQV</sequence>